<sequence length="67" mass="7211">MFNKDKKAENSGANKIPKPNPAPVLPSTPKPTQKTIIQPQARRKKGGCGCGGSTPKQMLNRSNKPNK</sequence>
<dbReference type="RefSeq" id="WP_091740998.1">
    <property type="nucleotide sequence ID" value="NZ_FNNQ01000011.1"/>
</dbReference>
<proteinExistence type="predicted"/>
<evidence type="ECO:0000313" key="3">
    <source>
        <dbReference type="Proteomes" id="UP000198534"/>
    </source>
</evidence>
<dbReference type="AlphaFoldDB" id="A0A1H2ZNM4"/>
<keyword evidence="3" id="KW-1185">Reference proteome</keyword>
<feature type="compositionally biased region" description="Polar residues" evidence="1">
    <location>
        <begin position="54"/>
        <end position="67"/>
    </location>
</feature>
<feature type="region of interest" description="Disordered" evidence="1">
    <location>
        <begin position="1"/>
        <end position="67"/>
    </location>
</feature>
<protein>
    <submittedName>
        <fullName evidence="2">Uncharacterized protein</fullName>
    </submittedName>
</protein>
<dbReference type="EMBL" id="FNNQ01000011">
    <property type="protein sequence ID" value="SDX18424.1"/>
    <property type="molecule type" value="Genomic_DNA"/>
</dbReference>
<evidence type="ECO:0000313" key="2">
    <source>
        <dbReference type="EMBL" id="SDX18424.1"/>
    </source>
</evidence>
<evidence type="ECO:0000256" key="1">
    <source>
        <dbReference type="SAM" id="MobiDB-lite"/>
    </source>
</evidence>
<feature type="compositionally biased region" description="Pro residues" evidence="1">
    <location>
        <begin position="18"/>
        <end position="29"/>
    </location>
</feature>
<name>A0A1H2ZNM4_9BACL</name>
<gene>
    <name evidence="2" type="ORF">SAMN05444487_111124</name>
</gene>
<reference evidence="2 3" key="1">
    <citation type="submission" date="2016-10" db="EMBL/GenBank/DDBJ databases">
        <authorList>
            <person name="de Groot N.N."/>
        </authorList>
    </citation>
    <scope>NUCLEOTIDE SEQUENCE [LARGE SCALE GENOMIC DNA]</scope>
    <source>
        <strain evidence="2 3">DSM 45610</strain>
    </source>
</reference>
<dbReference type="Proteomes" id="UP000198534">
    <property type="component" value="Unassembled WGS sequence"/>
</dbReference>
<organism evidence="2 3">
    <name type="scientific">Marininema mesophilum</name>
    <dbReference type="NCBI Taxonomy" id="1048340"/>
    <lineage>
        <taxon>Bacteria</taxon>
        <taxon>Bacillati</taxon>
        <taxon>Bacillota</taxon>
        <taxon>Bacilli</taxon>
        <taxon>Bacillales</taxon>
        <taxon>Thermoactinomycetaceae</taxon>
        <taxon>Marininema</taxon>
    </lineage>
</organism>
<dbReference type="STRING" id="1048340.SAMN05444487_111124"/>
<accession>A0A1H2ZNM4</accession>